<name>A0A8I6YB35_HORVV</name>
<evidence type="ECO:0000259" key="2">
    <source>
        <dbReference type="Pfam" id="PF07762"/>
    </source>
</evidence>
<feature type="region of interest" description="Disordered" evidence="1">
    <location>
        <begin position="483"/>
        <end position="518"/>
    </location>
</feature>
<dbReference type="PANTHER" id="PTHR33074">
    <property type="entry name" value="EXPRESSED PROTEIN-RELATED"/>
    <property type="match status" value="1"/>
</dbReference>
<evidence type="ECO:0000256" key="1">
    <source>
        <dbReference type="SAM" id="MobiDB-lite"/>
    </source>
</evidence>
<dbReference type="EnsemblPlants" id="HORVU.MOREX.r3.5HG0499190.1">
    <property type="protein sequence ID" value="HORVU.MOREX.r3.5HG0499190.1"/>
    <property type="gene ID" value="HORVU.MOREX.r3.5HG0499190"/>
</dbReference>
<dbReference type="PANTHER" id="PTHR33074:SF57">
    <property type="entry name" value="DUF1618 DOMAIN-CONTAINING PROTEIN"/>
    <property type="match status" value="1"/>
</dbReference>
<dbReference type="AlphaFoldDB" id="A0A8I6YB35"/>
<dbReference type="Proteomes" id="UP000011116">
    <property type="component" value="Chromosome 5H"/>
</dbReference>
<feature type="domain" description="DUF1618" evidence="2">
    <location>
        <begin position="257"/>
        <end position="398"/>
    </location>
</feature>
<evidence type="ECO:0000313" key="4">
    <source>
        <dbReference type="Proteomes" id="UP000011116"/>
    </source>
</evidence>
<dbReference type="Gramene" id="HORVU.MOREX.r3.5HG0499190.1">
    <property type="protein sequence ID" value="HORVU.MOREX.r3.5HG0499190.1"/>
    <property type="gene ID" value="HORVU.MOREX.r3.5HG0499190"/>
</dbReference>
<dbReference type="InterPro" id="IPR011676">
    <property type="entry name" value="DUF1618"/>
</dbReference>
<organism evidence="3 4">
    <name type="scientific">Hordeum vulgare subsp. vulgare</name>
    <name type="common">Domesticated barley</name>
    <dbReference type="NCBI Taxonomy" id="112509"/>
    <lineage>
        <taxon>Eukaryota</taxon>
        <taxon>Viridiplantae</taxon>
        <taxon>Streptophyta</taxon>
        <taxon>Embryophyta</taxon>
        <taxon>Tracheophyta</taxon>
        <taxon>Spermatophyta</taxon>
        <taxon>Magnoliopsida</taxon>
        <taxon>Liliopsida</taxon>
        <taxon>Poales</taxon>
        <taxon>Poaceae</taxon>
        <taxon>BOP clade</taxon>
        <taxon>Pooideae</taxon>
        <taxon>Triticodae</taxon>
        <taxon>Triticeae</taxon>
        <taxon>Hordeinae</taxon>
        <taxon>Hordeum</taxon>
    </lineage>
</organism>
<feature type="compositionally biased region" description="Acidic residues" evidence="1">
    <location>
        <begin position="39"/>
        <end position="53"/>
    </location>
</feature>
<feature type="compositionally biased region" description="Basic and acidic residues" evidence="1">
    <location>
        <begin position="54"/>
        <end position="66"/>
    </location>
</feature>
<reference evidence="4" key="1">
    <citation type="journal article" date="2012" name="Nature">
        <title>A physical, genetic and functional sequence assembly of the barley genome.</title>
        <authorList>
            <consortium name="The International Barley Genome Sequencing Consortium"/>
            <person name="Mayer K.F."/>
            <person name="Waugh R."/>
            <person name="Brown J.W."/>
            <person name="Schulman A."/>
            <person name="Langridge P."/>
            <person name="Platzer M."/>
            <person name="Fincher G.B."/>
            <person name="Muehlbauer G.J."/>
            <person name="Sato K."/>
            <person name="Close T.J."/>
            <person name="Wise R.P."/>
            <person name="Stein N."/>
        </authorList>
    </citation>
    <scope>NUCLEOTIDE SEQUENCE [LARGE SCALE GENOMIC DNA]</scope>
    <source>
        <strain evidence="4">cv. Morex</strain>
    </source>
</reference>
<reference evidence="3" key="3">
    <citation type="submission" date="2022-01" db="UniProtKB">
        <authorList>
            <consortium name="EnsemblPlants"/>
        </authorList>
    </citation>
    <scope>IDENTIFICATION</scope>
    <source>
        <strain evidence="3">subsp. vulgare</strain>
    </source>
</reference>
<protein>
    <recommendedName>
        <fullName evidence="2">DUF1618 domain-containing protein</fullName>
    </recommendedName>
</protein>
<sequence length="518" mass="58809">MEDKRLGKKGFDLSSLRINDDEIPTEEDEYSSSSSSYYSDDDDEEDDDDDQEVEDVRSPTHPHDLDSFPQSILLDVDAYIDDRINATTADAPFFKDHRIRVTFWIAHPPRVSCFTVHSNGVEPREFTNTPLVIAAEDDLVLLRAAVGPQKHLSPTGYINHYYVYQAGTKPTLRRLADANSFVFADRSAGIVRRDDDSYIIAAIHWAGVHGQYDLHQFDSRTWTWSTRLMHVDKPERFSRILTSKVLVIGGKDGLVAWIDVWNGILFCEVFTGRTVLRYCPLPPPLNKRHEGAPQCARDIAIVEGHINFFEMRVKFKRRQVAFNATLTTKYFEATTWKMMEPWQNWQQDRTLDLFKIQVDQSYCVLLDDVLDGQGTRTAFEKLEGGHPVLSLHDGDVVYIMAKAKEMSRRAVVFAVNMRNKAVQGVAKFDGKRTCGFSHTYLQCGISSYLTAEASARWKTIDGTPQRGYYIALEPIDNRCKGKAAESSRDRITQAGDVSESNAANSGWVRVSRGRKQKA</sequence>
<feature type="region of interest" description="Disordered" evidence="1">
    <location>
        <begin position="17"/>
        <end position="68"/>
    </location>
</feature>
<dbReference type="Pfam" id="PF07762">
    <property type="entry name" value="DUF1618"/>
    <property type="match status" value="1"/>
</dbReference>
<accession>A0A8I6YB35</accession>
<evidence type="ECO:0000313" key="3">
    <source>
        <dbReference type="EnsemblPlants" id="HORVU.MOREX.r3.5HG0499190.1"/>
    </source>
</evidence>
<feature type="compositionally biased region" description="Acidic residues" evidence="1">
    <location>
        <begin position="21"/>
        <end position="30"/>
    </location>
</feature>
<proteinExistence type="predicted"/>
<keyword evidence="4" id="KW-1185">Reference proteome</keyword>
<reference evidence="3" key="2">
    <citation type="submission" date="2020-10" db="EMBL/GenBank/DDBJ databases">
        <authorList>
            <person name="Scholz U."/>
            <person name="Mascher M."/>
            <person name="Fiebig A."/>
        </authorList>
    </citation>
    <scope>NUCLEOTIDE SEQUENCE [LARGE SCALE GENOMIC DNA]</scope>
    <source>
        <strain evidence="3">cv. Morex</strain>
    </source>
</reference>
<dbReference type="Gramene" id="HORVU.MOREX.r2.5HG0414250.1">
    <property type="protein sequence ID" value="HORVU.MOREX.r2.5HG0414250.1"/>
    <property type="gene ID" value="HORVU.MOREX.r2.5HG0414250"/>
</dbReference>